<dbReference type="EMBL" id="HBGS01044570">
    <property type="protein sequence ID" value="CAD9456372.1"/>
    <property type="molecule type" value="Transcribed_RNA"/>
</dbReference>
<keyword evidence="1" id="KW-0472">Membrane</keyword>
<evidence type="ECO:0000313" key="3">
    <source>
        <dbReference type="EMBL" id="CAD9456372.1"/>
    </source>
</evidence>
<organism evidence="3">
    <name type="scientific">Octactis speculum</name>
    <dbReference type="NCBI Taxonomy" id="3111310"/>
    <lineage>
        <taxon>Eukaryota</taxon>
        <taxon>Sar</taxon>
        <taxon>Stramenopiles</taxon>
        <taxon>Ochrophyta</taxon>
        <taxon>Dictyochophyceae</taxon>
        <taxon>Dictyochales</taxon>
        <taxon>Dictyochaceae</taxon>
        <taxon>Octactis</taxon>
    </lineage>
</organism>
<feature type="chain" id="PRO_5030555565" evidence="2">
    <location>
        <begin position="20"/>
        <end position="253"/>
    </location>
</feature>
<sequence length="253" mass="27147">MLSLLKTVILVVSMPSSMGSAYCAQTVRHTGPPSSLKSPRLFLTSSKEPAMKLQAATSLSGGAAGGDGVSSVSKPILGKIASAWGTFGVFAILMNPARRLLPIALQPFSSPGDLEWWGWAISGLWCVFMGYAEGYKGFQRKFSPMVVSRAYTLSAPVENRPKGWWLHAVFAPFYSMGLFHATKKRLVVSWSFIFGIGLVVAGVKRLPYPWRAVIDGGVVVGLTWGATAIALGYLHTIVTGIKPSKDPQLPKSS</sequence>
<reference evidence="3" key="1">
    <citation type="submission" date="2021-01" db="EMBL/GenBank/DDBJ databases">
        <authorList>
            <person name="Corre E."/>
            <person name="Pelletier E."/>
            <person name="Niang G."/>
            <person name="Scheremetjew M."/>
            <person name="Finn R."/>
            <person name="Kale V."/>
            <person name="Holt S."/>
            <person name="Cochrane G."/>
            <person name="Meng A."/>
            <person name="Brown T."/>
            <person name="Cohen L."/>
        </authorList>
    </citation>
    <scope>NUCLEOTIDE SEQUENCE</scope>
    <source>
        <strain evidence="3">CCMP1381</strain>
    </source>
</reference>
<keyword evidence="1" id="KW-0812">Transmembrane</keyword>
<keyword evidence="1" id="KW-1133">Transmembrane helix</keyword>
<feature type="transmembrane region" description="Helical" evidence="1">
    <location>
        <begin position="186"/>
        <end position="206"/>
    </location>
</feature>
<evidence type="ECO:0000256" key="1">
    <source>
        <dbReference type="SAM" id="Phobius"/>
    </source>
</evidence>
<name>A0A7S2GL63_9STRA</name>
<evidence type="ECO:0000256" key="2">
    <source>
        <dbReference type="SAM" id="SignalP"/>
    </source>
</evidence>
<gene>
    <name evidence="3" type="ORF">DSPE1174_LOCUS22978</name>
</gene>
<dbReference type="AlphaFoldDB" id="A0A7S2GL63"/>
<keyword evidence="2" id="KW-0732">Signal</keyword>
<feature type="signal peptide" evidence="2">
    <location>
        <begin position="1"/>
        <end position="19"/>
    </location>
</feature>
<accession>A0A7S2GL63</accession>
<protein>
    <submittedName>
        <fullName evidence="3">Uncharacterized protein</fullName>
    </submittedName>
</protein>
<feature type="transmembrane region" description="Helical" evidence="1">
    <location>
        <begin position="114"/>
        <end position="132"/>
    </location>
</feature>
<proteinExistence type="predicted"/>
<feature type="transmembrane region" description="Helical" evidence="1">
    <location>
        <begin position="212"/>
        <end position="234"/>
    </location>
</feature>